<keyword evidence="5" id="KW-1185">Reference proteome</keyword>
<evidence type="ECO:0000256" key="2">
    <source>
        <dbReference type="ARBA" id="ARBA00023315"/>
    </source>
</evidence>
<comment type="caution">
    <text evidence="4">The sequence shown here is derived from an EMBL/GenBank/DDBJ whole genome shotgun (WGS) entry which is preliminary data.</text>
</comment>
<evidence type="ECO:0000313" key="5">
    <source>
        <dbReference type="Proteomes" id="UP000287144"/>
    </source>
</evidence>
<dbReference type="EMBL" id="NKCK01000015">
    <property type="protein sequence ID" value="RSM12171.1"/>
    <property type="molecule type" value="Genomic_DNA"/>
</dbReference>
<proteinExistence type="predicted"/>
<dbReference type="Pfam" id="PF00583">
    <property type="entry name" value="Acetyltransf_1"/>
    <property type="match status" value="1"/>
</dbReference>
<evidence type="ECO:0000256" key="1">
    <source>
        <dbReference type="ARBA" id="ARBA00022679"/>
    </source>
</evidence>
<dbReference type="AlphaFoldDB" id="A0A428UD05"/>
<name>A0A428UD05_9HYPO</name>
<dbReference type="Proteomes" id="UP000287144">
    <property type="component" value="Unassembled WGS sequence"/>
</dbReference>
<evidence type="ECO:0000259" key="3">
    <source>
        <dbReference type="PROSITE" id="PS51186"/>
    </source>
</evidence>
<feature type="domain" description="N-acetyltransferase" evidence="3">
    <location>
        <begin position="16"/>
        <end position="186"/>
    </location>
</feature>
<dbReference type="InterPro" id="IPR016181">
    <property type="entry name" value="Acyl_CoA_acyltransferase"/>
</dbReference>
<dbReference type="STRING" id="1325735.A0A428UD05"/>
<keyword evidence="2" id="KW-0012">Acyltransferase</keyword>
<dbReference type="InterPro" id="IPR050832">
    <property type="entry name" value="Bact_Acetyltransf"/>
</dbReference>
<dbReference type="InterPro" id="IPR000182">
    <property type="entry name" value="GNAT_dom"/>
</dbReference>
<dbReference type="Gene3D" id="3.40.630.30">
    <property type="match status" value="1"/>
</dbReference>
<protein>
    <recommendedName>
        <fullName evidence="3">N-acetyltransferase domain-containing protein</fullName>
    </recommendedName>
</protein>
<dbReference type="CDD" id="cd04301">
    <property type="entry name" value="NAT_SF"/>
    <property type="match status" value="1"/>
</dbReference>
<dbReference type="PANTHER" id="PTHR43877">
    <property type="entry name" value="AMINOALKYLPHOSPHONATE N-ACETYLTRANSFERASE-RELATED-RELATED"/>
    <property type="match status" value="1"/>
</dbReference>
<keyword evidence="1" id="KW-0808">Transferase</keyword>
<accession>A0A428UD05</accession>
<dbReference type="GO" id="GO:0016747">
    <property type="term" value="F:acyltransferase activity, transferring groups other than amino-acyl groups"/>
    <property type="evidence" value="ECO:0007669"/>
    <property type="project" value="InterPro"/>
</dbReference>
<dbReference type="SUPFAM" id="SSF55729">
    <property type="entry name" value="Acyl-CoA N-acyltransferases (Nat)"/>
    <property type="match status" value="1"/>
</dbReference>
<reference evidence="4 5" key="1">
    <citation type="submission" date="2017-06" db="EMBL/GenBank/DDBJ databases">
        <title>Comparative genomic analysis of Ambrosia Fusariam Clade fungi.</title>
        <authorList>
            <person name="Stajich J.E."/>
            <person name="Carrillo J."/>
            <person name="Kijimoto T."/>
            <person name="Eskalen A."/>
            <person name="O'Donnell K."/>
            <person name="Kasson M."/>
        </authorList>
    </citation>
    <scope>NUCLEOTIDE SEQUENCE [LARGE SCALE GENOMIC DNA]</scope>
    <source>
        <strain evidence="4 5">NRRL62579</strain>
    </source>
</reference>
<gene>
    <name evidence="4" type="ORF">CEP52_002608</name>
</gene>
<organism evidence="4 5">
    <name type="scientific">Fusarium oligoseptatum</name>
    <dbReference type="NCBI Taxonomy" id="2604345"/>
    <lineage>
        <taxon>Eukaryota</taxon>
        <taxon>Fungi</taxon>
        <taxon>Dikarya</taxon>
        <taxon>Ascomycota</taxon>
        <taxon>Pezizomycotina</taxon>
        <taxon>Sordariomycetes</taxon>
        <taxon>Hypocreomycetidae</taxon>
        <taxon>Hypocreales</taxon>
        <taxon>Nectriaceae</taxon>
        <taxon>Fusarium</taxon>
        <taxon>Fusarium solani species complex</taxon>
    </lineage>
</organism>
<sequence>MTVQESQPVVATDKPITVRPASVKDAGRIAELGAHVFTVTFGHSVQPHELEAFLEESYTPSAITRNINDHDKDVIVATGANNDILGFAYLTRGSTEPCVQHVENTVELQRIYVHPLAHGKGVGRVLERAIENMAREQGFKNIWLGVWEENTRAIKAYEKWGYTQVGDHDFVIGTVVQTDNIMIKAL</sequence>
<dbReference type="PROSITE" id="PS51186">
    <property type="entry name" value="GNAT"/>
    <property type="match status" value="1"/>
</dbReference>
<evidence type="ECO:0000313" key="4">
    <source>
        <dbReference type="EMBL" id="RSM12171.1"/>
    </source>
</evidence>